<dbReference type="RefSeq" id="WP_100556862.1">
    <property type="nucleotide sequence ID" value="NZ_JAGDYO010000022.1"/>
</dbReference>
<evidence type="ECO:0000313" key="2">
    <source>
        <dbReference type="EMBL" id="KAB0571052.1"/>
    </source>
</evidence>
<evidence type="ECO:0000256" key="1">
    <source>
        <dbReference type="SAM" id="MobiDB-lite"/>
    </source>
</evidence>
<comment type="caution">
    <text evidence="2">The sequence shown here is derived from an EMBL/GenBank/DDBJ whole genome shotgun (WGS) entry which is preliminary data.</text>
</comment>
<reference evidence="2" key="1">
    <citation type="submission" date="2019-09" db="EMBL/GenBank/DDBJ databases">
        <title>Draft genome sequences of 48 bacterial type strains from the CCUG.</title>
        <authorList>
            <person name="Tunovic T."/>
            <person name="Pineiro-Iglesias B."/>
            <person name="Unosson C."/>
            <person name="Inganas E."/>
            <person name="Ohlen M."/>
            <person name="Cardew S."/>
            <person name="Jensie-Markopoulos S."/>
            <person name="Salva-Serra F."/>
            <person name="Jaen-Luchoro D."/>
            <person name="Karlsson R."/>
            <person name="Svensson-Stadler L."/>
            <person name="Chun J."/>
            <person name="Moore E."/>
        </authorList>
    </citation>
    <scope>NUCLEOTIDE SEQUENCE</scope>
    <source>
        <strain evidence="2">CCUG 50899</strain>
    </source>
</reference>
<name>A0A643EZ46_9HYPH</name>
<dbReference type="GeneID" id="301927859"/>
<organism evidence="2">
    <name type="scientific">Brucella pituitosa</name>
    <dbReference type="NCBI Taxonomy" id="571256"/>
    <lineage>
        <taxon>Bacteria</taxon>
        <taxon>Pseudomonadati</taxon>
        <taxon>Pseudomonadota</taxon>
        <taxon>Alphaproteobacteria</taxon>
        <taxon>Hyphomicrobiales</taxon>
        <taxon>Brucellaceae</taxon>
        <taxon>Brucella/Ochrobactrum group</taxon>
        <taxon>Brucella</taxon>
    </lineage>
</organism>
<feature type="region of interest" description="Disordered" evidence="1">
    <location>
        <begin position="1"/>
        <end position="81"/>
    </location>
</feature>
<proteinExistence type="predicted"/>
<feature type="compositionally biased region" description="Basic and acidic residues" evidence="1">
    <location>
        <begin position="63"/>
        <end position="81"/>
    </location>
</feature>
<dbReference type="EMBL" id="VZPE01000005">
    <property type="protein sequence ID" value="KAB0571052.1"/>
    <property type="molecule type" value="Genomic_DNA"/>
</dbReference>
<feature type="compositionally biased region" description="Polar residues" evidence="1">
    <location>
        <begin position="1"/>
        <end position="21"/>
    </location>
</feature>
<dbReference type="AlphaFoldDB" id="A0A643EZ46"/>
<feature type="compositionally biased region" description="Basic and acidic residues" evidence="1">
    <location>
        <begin position="42"/>
        <end position="51"/>
    </location>
</feature>
<sequence>MDGNKQQQPDQTSQPKTTAEGTYQLDDTRQEVRATVGPGEIIIRDKDKQAELEASGQVIPLVHDWDRGPSGKSDKETGSST</sequence>
<gene>
    <name evidence="2" type="ORF">F7Q93_13875</name>
</gene>
<protein>
    <submittedName>
        <fullName evidence="2">Uncharacterized protein</fullName>
    </submittedName>
</protein>
<accession>A0A643EZ46</accession>